<name>A0ABQ5F6P7_9ASTR</name>
<keyword evidence="2" id="KW-1185">Reference proteome</keyword>
<gene>
    <name evidence="1" type="ORF">Tco_1002108</name>
</gene>
<reference evidence="1" key="1">
    <citation type="journal article" date="2022" name="Int. J. Mol. Sci.">
        <title>Draft Genome of Tanacetum Coccineum: Genomic Comparison of Closely Related Tanacetum-Family Plants.</title>
        <authorList>
            <person name="Yamashiro T."/>
            <person name="Shiraishi A."/>
            <person name="Nakayama K."/>
            <person name="Satake H."/>
        </authorList>
    </citation>
    <scope>NUCLEOTIDE SEQUENCE</scope>
</reference>
<organism evidence="1 2">
    <name type="scientific">Tanacetum coccineum</name>
    <dbReference type="NCBI Taxonomy" id="301880"/>
    <lineage>
        <taxon>Eukaryota</taxon>
        <taxon>Viridiplantae</taxon>
        <taxon>Streptophyta</taxon>
        <taxon>Embryophyta</taxon>
        <taxon>Tracheophyta</taxon>
        <taxon>Spermatophyta</taxon>
        <taxon>Magnoliopsida</taxon>
        <taxon>eudicotyledons</taxon>
        <taxon>Gunneridae</taxon>
        <taxon>Pentapetalae</taxon>
        <taxon>asterids</taxon>
        <taxon>campanulids</taxon>
        <taxon>Asterales</taxon>
        <taxon>Asteraceae</taxon>
        <taxon>Asteroideae</taxon>
        <taxon>Anthemideae</taxon>
        <taxon>Anthemidinae</taxon>
        <taxon>Tanacetum</taxon>
    </lineage>
</organism>
<accession>A0ABQ5F6P7</accession>
<reference evidence="1" key="2">
    <citation type="submission" date="2022-01" db="EMBL/GenBank/DDBJ databases">
        <authorList>
            <person name="Yamashiro T."/>
            <person name="Shiraishi A."/>
            <person name="Satake H."/>
            <person name="Nakayama K."/>
        </authorList>
    </citation>
    <scope>NUCLEOTIDE SEQUENCE</scope>
</reference>
<evidence type="ECO:0000313" key="1">
    <source>
        <dbReference type="EMBL" id="GJT58575.1"/>
    </source>
</evidence>
<comment type="caution">
    <text evidence="1">The sequence shown here is derived from an EMBL/GenBank/DDBJ whole genome shotgun (WGS) entry which is preliminary data.</text>
</comment>
<sequence length="92" mass="10142">MRLTFKLEITGGIRLSENSQRVLDDSIIFLSKGPEDPALLKSFSSPIDSWKFSKSYEKLEDFVPIHSGVVMSVMEFVKTAQGLGGASLLFTA</sequence>
<evidence type="ECO:0000313" key="2">
    <source>
        <dbReference type="Proteomes" id="UP001151760"/>
    </source>
</evidence>
<dbReference type="Proteomes" id="UP001151760">
    <property type="component" value="Unassembled WGS sequence"/>
</dbReference>
<dbReference type="EMBL" id="BQNB010017031">
    <property type="protein sequence ID" value="GJT58575.1"/>
    <property type="molecule type" value="Genomic_DNA"/>
</dbReference>
<protein>
    <submittedName>
        <fullName evidence="1">Uncharacterized protein</fullName>
    </submittedName>
</protein>
<proteinExistence type="predicted"/>